<dbReference type="EMBL" id="CACVBR010000011">
    <property type="protein sequence ID" value="CAA7195431.1"/>
    <property type="molecule type" value="Genomic_DNA"/>
</dbReference>
<organism evidence="1 2">
    <name type="scientific">Chryseobacterium potabilaquae</name>
    <dbReference type="NCBI Taxonomy" id="2675057"/>
    <lineage>
        <taxon>Bacteria</taxon>
        <taxon>Pseudomonadati</taxon>
        <taxon>Bacteroidota</taxon>
        <taxon>Flavobacteriia</taxon>
        <taxon>Flavobacteriales</taxon>
        <taxon>Weeksellaceae</taxon>
        <taxon>Chryseobacterium group</taxon>
        <taxon>Chryseobacterium</taxon>
    </lineage>
</organism>
<dbReference type="Proteomes" id="UP000445144">
    <property type="component" value="Unassembled WGS sequence"/>
</dbReference>
<proteinExistence type="predicted"/>
<dbReference type="RefSeq" id="WP_162032515.1">
    <property type="nucleotide sequence ID" value="NZ_CACVBR010000011.1"/>
</dbReference>
<protein>
    <submittedName>
        <fullName evidence="1">Uncharacterized protein</fullName>
    </submittedName>
</protein>
<evidence type="ECO:0000313" key="1">
    <source>
        <dbReference type="EMBL" id="CAA7195431.1"/>
    </source>
</evidence>
<keyword evidence="2" id="KW-1185">Reference proteome</keyword>
<reference evidence="1 2" key="1">
    <citation type="submission" date="2020-01" db="EMBL/GenBank/DDBJ databases">
        <authorList>
            <person name="Rodrigo-Torres L."/>
            <person name="Arahal R. D."/>
            <person name="Lucena T."/>
        </authorList>
    </citation>
    <scope>NUCLEOTIDE SEQUENCE [LARGE SCALE GENOMIC DNA]</scope>
    <source>
        <strain evidence="1 2">CECT 9293</strain>
    </source>
</reference>
<evidence type="ECO:0000313" key="2">
    <source>
        <dbReference type="Proteomes" id="UP000445144"/>
    </source>
</evidence>
<sequence length="70" mass="8168">MKKNVKPTLAQLKTIPAIKFSMDEKERSKAVLEKVKLQNKKVVMLPKGYSKEWEKAKEAREQRKINKANL</sequence>
<name>A0A6N4XAI0_9FLAO</name>
<accession>A0A6N4XAI0</accession>
<dbReference type="AlphaFoldDB" id="A0A6N4XAI0"/>
<gene>
    <name evidence="1" type="ORF">CHRY9293_01630</name>
</gene>